<dbReference type="GO" id="GO:0020037">
    <property type="term" value="F:heme binding"/>
    <property type="evidence" value="ECO:0007669"/>
    <property type="project" value="InterPro"/>
</dbReference>
<keyword evidence="9 14" id="KW-0560">Oxidoreductase</keyword>
<dbReference type="OrthoDB" id="1470350at2759"/>
<organism evidence="17">
    <name type="scientific">Thrips palmi</name>
    <name type="common">Melon thrips</name>
    <dbReference type="NCBI Taxonomy" id="161013"/>
    <lineage>
        <taxon>Eukaryota</taxon>
        <taxon>Metazoa</taxon>
        <taxon>Ecdysozoa</taxon>
        <taxon>Arthropoda</taxon>
        <taxon>Hexapoda</taxon>
        <taxon>Insecta</taxon>
        <taxon>Pterygota</taxon>
        <taxon>Neoptera</taxon>
        <taxon>Paraneoptera</taxon>
        <taxon>Thysanoptera</taxon>
        <taxon>Terebrantia</taxon>
        <taxon>Thripoidea</taxon>
        <taxon>Thripidae</taxon>
        <taxon>Thrips</taxon>
    </lineage>
</organism>
<evidence type="ECO:0000256" key="8">
    <source>
        <dbReference type="ARBA" id="ARBA00022848"/>
    </source>
</evidence>
<sequence length="506" mass="57243">MAVLLLLLTAAALVVAAGLRRLYLAVSEIRRVRFMTADMPGPTPYPLIGNVLEFAGPPDDIYDTVQRLFSDYGPVMRLHLGHLTFVAISEPDDVEAIVTSAKTTDKSSVYSSLEPLMGAGLAILGGETWRRHRKAITPSLHLDILRDFVGIFHKRGIAFANQLAALEGTVFDVTPLSGSCANNTICETVMSSDVDEEDPERTTFVDAIPKALDHFMYRVWHPWFLSEWAYSFMRSQFPEYLEVKRVLTAFTQQIIRDKRLLLRNNNNINANNKAPKKRQAFLDHVLTSEEGAALSDDELAEEVKTIVTIASGSSMDALTFLIYTLAIRQDVQERVRQELDDILGEDVDRPLEFSDMAHLQYTERFIKEVLRYFTVVPVFARHMAEDFKLPSGYVVPRGCQVAIWLPYTHRNAKYFPDPDNFDPDRFLPENCRQRHPFAYMPFSAGPRNCIGQRYAIMFLKTVTAALVPRLKFRVPADGPKHLGDVRLKMNLTVSVRGGANIEVCRR</sequence>
<feature type="binding site" description="axial binding residue" evidence="13">
    <location>
        <position position="449"/>
    </location>
    <ligand>
        <name>heme</name>
        <dbReference type="ChEBI" id="CHEBI:30413"/>
    </ligand>
    <ligandPart>
        <name>Fe</name>
        <dbReference type="ChEBI" id="CHEBI:18248"/>
    </ligandPart>
</feature>
<dbReference type="InterPro" id="IPR050196">
    <property type="entry name" value="Cytochrome_P450_Monoox"/>
</dbReference>
<dbReference type="PANTHER" id="PTHR24291:SF189">
    <property type="entry name" value="CYTOCHROME P450 4C3-RELATED"/>
    <property type="match status" value="1"/>
</dbReference>
<evidence type="ECO:0000256" key="1">
    <source>
        <dbReference type="ARBA" id="ARBA00001971"/>
    </source>
</evidence>
<evidence type="ECO:0000256" key="11">
    <source>
        <dbReference type="ARBA" id="ARBA00023033"/>
    </source>
</evidence>
<dbReference type="PRINTS" id="PR00463">
    <property type="entry name" value="EP450I"/>
</dbReference>
<evidence type="ECO:0000256" key="2">
    <source>
        <dbReference type="ARBA" id="ARBA00004174"/>
    </source>
</evidence>
<dbReference type="InterPro" id="IPR036396">
    <property type="entry name" value="Cyt_P450_sf"/>
</dbReference>
<dbReference type="CDD" id="cd20628">
    <property type="entry name" value="CYP4"/>
    <property type="match status" value="1"/>
</dbReference>
<dbReference type="InterPro" id="IPR017972">
    <property type="entry name" value="Cyt_P450_CS"/>
</dbReference>
<comment type="cofactor">
    <cofactor evidence="1 13">
        <name>heme</name>
        <dbReference type="ChEBI" id="CHEBI:30413"/>
    </cofactor>
</comment>
<evidence type="ECO:0000256" key="14">
    <source>
        <dbReference type="RuleBase" id="RU000461"/>
    </source>
</evidence>
<dbReference type="GO" id="GO:0016705">
    <property type="term" value="F:oxidoreductase activity, acting on paired donors, with incorporation or reduction of molecular oxygen"/>
    <property type="evidence" value="ECO:0007669"/>
    <property type="project" value="InterPro"/>
</dbReference>
<gene>
    <name evidence="17" type="primary">LOC117649385</name>
</gene>
<proteinExistence type="inferred from homology"/>
<keyword evidence="16" id="KW-1185">Reference proteome</keyword>
<dbReference type="PANTHER" id="PTHR24291">
    <property type="entry name" value="CYTOCHROME P450 FAMILY 4"/>
    <property type="match status" value="1"/>
</dbReference>
<comment type="subcellular location">
    <subcellularLocation>
        <location evidence="3">Endoplasmic reticulum membrane</location>
        <topology evidence="3">Peripheral membrane protein</topology>
    </subcellularLocation>
    <subcellularLocation>
        <location evidence="2">Microsome membrane</location>
        <topology evidence="2">Peripheral membrane protein</topology>
    </subcellularLocation>
</comment>
<evidence type="ECO:0000256" key="13">
    <source>
        <dbReference type="PIRSR" id="PIRSR602401-1"/>
    </source>
</evidence>
<evidence type="ECO:0000256" key="5">
    <source>
        <dbReference type="ARBA" id="ARBA00022617"/>
    </source>
</evidence>
<dbReference type="GeneID" id="117649385"/>
<evidence type="ECO:0000313" key="16">
    <source>
        <dbReference type="Proteomes" id="UP000515158"/>
    </source>
</evidence>
<keyword evidence="12" id="KW-0472">Membrane</keyword>
<keyword evidence="11 14" id="KW-0503">Monooxygenase</keyword>
<evidence type="ECO:0000256" key="10">
    <source>
        <dbReference type="ARBA" id="ARBA00023004"/>
    </source>
</evidence>
<evidence type="ECO:0000256" key="9">
    <source>
        <dbReference type="ARBA" id="ARBA00023002"/>
    </source>
</evidence>
<evidence type="ECO:0000256" key="15">
    <source>
        <dbReference type="SAM" id="SignalP"/>
    </source>
</evidence>
<evidence type="ECO:0000256" key="12">
    <source>
        <dbReference type="ARBA" id="ARBA00023136"/>
    </source>
</evidence>
<keyword evidence="10 13" id="KW-0408">Iron</keyword>
<dbReference type="Pfam" id="PF00067">
    <property type="entry name" value="p450"/>
    <property type="match status" value="1"/>
</dbReference>
<keyword evidence="6 13" id="KW-0479">Metal-binding</keyword>
<dbReference type="GO" id="GO:0005506">
    <property type="term" value="F:iron ion binding"/>
    <property type="evidence" value="ECO:0007669"/>
    <property type="project" value="InterPro"/>
</dbReference>
<keyword evidence="5 13" id="KW-0349">Heme</keyword>
<accession>A0A6P8ZRZ6</accession>
<dbReference type="KEGG" id="tpal:117649385"/>
<evidence type="ECO:0000256" key="6">
    <source>
        <dbReference type="ARBA" id="ARBA00022723"/>
    </source>
</evidence>
<reference evidence="17" key="1">
    <citation type="submission" date="2025-08" db="UniProtKB">
        <authorList>
            <consortium name="RefSeq"/>
        </authorList>
    </citation>
    <scope>IDENTIFICATION</scope>
    <source>
        <tissue evidence="17">Total insect</tissue>
    </source>
</reference>
<feature type="non-terminal residue" evidence="17">
    <location>
        <position position="1"/>
    </location>
</feature>
<dbReference type="AlphaFoldDB" id="A0A6P8ZRZ6"/>
<dbReference type="PRINTS" id="PR00385">
    <property type="entry name" value="P450"/>
</dbReference>
<dbReference type="InterPro" id="IPR001128">
    <property type="entry name" value="Cyt_P450"/>
</dbReference>
<dbReference type="SUPFAM" id="SSF48264">
    <property type="entry name" value="Cytochrome P450"/>
    <property type="match status" value="1"/>
</dbReference>
<evidence type="ECO:0000256" key="7">
    <source>
        <dbReference type="ARBA" id="ARBA00022824"/>
    </source>
</evidence>
<dbReference type="GO" id="GO:0005789">
    <property type="term" value="C:endoplasmic reticulum membrane"/>
    <property type="evidence" value="ECO:0007669"/>
    <property type="project" value="UniProtKB-SubCell"/>
</dbReference>
<keyword evidence="15" id="KW-0732">Signal</keyword>
<dbReference type="GO" id="GO:0004497">
    <property type="term" value="F:monooxygenase activity"/>
    <property type="evidence" value="ECO:0007669"/>
    <property type="project" value="UniProtKB-KW"/>
</dbReference>
<dbReference type="Proteomes" id="UP000515158">
    <property type="component" value="Unplaced"/>
</dbReference>
<evidence type="ECO:0000256" key="4">
    <source>
        <dbReference type="ARBA" id="ARBA00010617"/>
    </source>
</evidence>
<evidence type="ECO:0000256" key="3">
    <source>
        <dbReference type="ARBA" id="ARBA00004406"/>
    </source>
</evidence>
<keyword evidence="8" id="KW-0492">Microsome</keyword>
<name>A0A6P8ZRZ6_THRPL</name>
<dbReference type="InParanoid" id="A0A6P8ZRZ6"/>
<comment type="similarity">
    <text evidence="4 14">Belongs to the cytochrome P450 family.</text>
</comment>
<dbReference type="RefSeq" id="XP_034247969.1">
    <property type="nucleotide sequence ID" value="XM_034392078.1"/>
</dbReference>
<keyword evidence="7" id="KW-0256">Endoplasmic reticulum</keyword>
<evidence type="ECO:0000313" key="17">
    <source>
        <dbReference type="RefSeq" id="XP_034247969.1"/>
    </source>
</evidence>
<feature type="signal peptide" evidence="15">
    <location>
        <begin position="1"/>
        <end position="16"/>
    </location>
</feature>
<feature type="chain" id="PRO_5028400166" evidence="15">
    <location>
        <begin position="17"/>
        <end position="506"/>
    </location>
</feature>
<dbReference type="InterPro" id="IPR002401">
    <property type="entry name" value="Cyt_P450_E_grp-I"/>
</dbReference>
<protein>
    <submittedName>
        <fullName evidence="17">Cytochrome P450 4C1-like</fullName>
    </submittedName>
</protein>
<dbReference type="Gene3D" id="1.10.630.10">
    <property type="entry name" value="Cytochrome P450"/>
    <property type="match status" value="1"/>
</dbReference>
<dbReference type="PROSITE" id="PS00086">
    <property type="entry name" value="CYTOCHROME_P450"/>
    <property type="match status" value="1"/>
</dbReference>